<dbReference type="InterPro" id="IPR045063">
    <property type="entry name" value="Dynamin_N"/>
</dbReference>
<dbReference type="EMBL" id="JAFCMP010000098">
    <property type="protein sequence ID" value="KAG5187000.1"/>
    <property type="molecule type" value="Genomic_DNA"/>
</dbReference>
<evidence type="ECO:0000259" key="2">
    <source>
        <dbReference type="Pfam" id="PF00350"/>
    </source>
</evidence>
<feature type="region of interest" description="Disordered" evidence="1">
    <location>
        <begin position="293"/>
        <end position="316"/>
    </location>
</feature>
<comment type="caution">
    <text evidence="3">The sequence shown here is derived from an EMBL/GenBank/DDBJ whole genome shotgun (WGS) entry which is preliminary data.</text>
</comment>
<dbReference type="PANTHER" id="PTHR43681:SF1">
    <property type="entry name" value="SARCALUMENIN"/>
    <property type="match status" value="1"/>
</dbReference>
<feature type="compositionally biased region" description="Basic and acidic residues" evidence="1">
    <location>
        <begin position="519"/>
        <end position="533"/>
    </location>
</feature>
<accession>A0A836CHQ6</accession>
<organism evidence="3 4">
    <name type="scientific">Tribonema minus</name>
    <dbReference type="NCBI Taxonomy" id="303371"/>
    <lineage>
        <taxon>Eukaryota</taxon>
        <taxon>Sar</taxon>
        <taxon>Stramenopiles</taxon>
        <taxon>Ochrophyta</taxon>
        <taxon>PX clade</taxon>
        <taxon>Xanthophyceae</taxon>
        <taxon>Tribonematales</taxon>
        <taxon>Tribonemataceae</taxon>
        <taxon>Tribonema</taxon>
    </lineage>
</organism>
<keyword evidence="4" id="KW-1185">Reference proteome</keyword>
<proteinExistence type="predicted"/>
<dbReference type="Proteomes" id="UP000664859">
    <property type="component" value="Unassembled WGS sequence"/>
</dbReference>
<evidence type="ECO:0000313" key="4">
    <source>
        <dbReference type="Proteomes" id="UP000664859"/>
    </source>
</evidence>
<dbReference type="Pfam" id="PF00350">
    <property type="entry name" value="Dynamin_N"/>
    <property type="match status" value="1"/>
</dbReference>
<protein>
    <recommendedName>
        <fullName evidence="2">Dynamin N-terminal domain-containing protein</fullName>
    </recommendedName>
</protein>
<feature type="region of interest" description="Disordered" evidence="1">
    <location>
        <begin position="515"/>
        <end position="540"/>
    </location>
</feature>
<dbReference type="InterPro" id="IPR027417">
    <property type="entry name" value="P-loop_NTPase"/>
</dbReference>
<name>A0A836CHQ6_9STRA</name>
<dbReference type="Gene3D" id="3.40.50.300">
    <property type="entry name" value="P-loop containing nucleotide triphosphate hydrolases"/>
    <property type="match status" value="1"/>
</dbReference>
<dbReference type="InterPro" id="IPR051943">
    <property type="entry name" value="TRAFAC_Dynamin-like_GTPase"/>
</dbReference>
<gene>
    <name evidence="3" type="ORF">JKP88DRAFT_207240</name>
</gene>
<dbReference type="PANTHER" id="PTHR43681">
    <property type="entry name" value="TRANSMEMBRANE GTPASE FZO"/>
    <property type="match status" value="1"/>
</dbReference>
<dbReference type="SUPFAM" id="SSF52540">
    <property type="entry name" value="P-loop containing nucleoside triphosphate hydrolases"/>
    <property type="match status" value="1"/>
</dbReference>
<dbReference type="OrthoDB" id="1716625at2759"/>
<feature type="domain" description="Dynamin N-terminal" evidence="2">
    <location>
        <begin position="72"/>
        <end position="245"/>
    </location>
</feature>
<sequence length="540" mass="58762">MIAQGVPSLRINPRVLSTRDSAATLDTSLQAEIMSKCEDLSSKFIQPLNDRLRGPLDKSSSGGYRTTKLPFVFVLGNHSSGKSSFINHCIGRTIQTTGVAPTDDSFTIIAPGPKDIDQDGPALIGDPDMGFSGLRQFGPALIHHTCLKVRRDIATSTFMMVDSPGMIDSPVTRASAFDSGGGAHNRSLSDRGYDFEAVVKWFADRADVILLFFDPDKPGTTGETLSILTNSLPGLDHKLYIVLNKADKFERIHDFARAFGSLCWNLSKVIQRKDLPRIYTMCLPEADRQQQPAAQQQYAAAGGAGGDAGESSRLGSGLQDLESTRVTVLSEVFKAPKRRIDNIITRLTDSVHLLQVHATIVEDLQRDYRRAKWGQRGTTLAVVGAGAGAAGASMYLSAPLELPAAVGVLTVLLAGGVHFMTSRTLRQKEEHMLSVEGLNMRFSKCYATELAEGDEMINSVWKRIRESLKLTLGTSGLNAIPSVKANDLKQLQRILDQDIPSLRRSAAPVQFTYEGAKAASEKPTGERLRDRVHSSPNLNL</sequence>
<reference evidence="3" key="1">
    <citation type="submission" date="2021-02" db="EMBL/GenBank/DDBJ databases">
        <title>First Annotated Genome of the Yellow-green Alga Tribonema minus.</title>
        <authorList>
            <person name="Mahan K.M."/>
        </authorList>
    </citation>
    <scope>NUCLEOTIDE SEQUENCE</scope>
    <source>
        <strain evidence="3">UTEX B ZZ1240</strain>
    </source>
</reference>
<evidence type="ECO:0000256" key="1">
    <source>
        <dbReference type="SAM" id="MobiDB-lite"/>
    </source>
</evidence>
<evidence type="ECO:0000313" key="3">
    <source>
        <dbReference type="EMBL" id="KAG5187000.1"/>
    </source>
</evidence>
<dbReference type="AlphaFoldDB" id="A0A836CHQ6"/>